<dbReference type="AlphaFoldDB" id="A0A452H182"/>
<proteinExistence type="predicted"/>
<reference evidence="2" key="1">
    <citation type="journal article" date="2017" name="PLoS ONE">
        <title>The Agassiz's desert tortoise genome provides a resource for the conservation of a threatened species.</title>
        <authorList>
            <person name="Tollis M."/>
            <person name="DeNardo D.F."/>
            <person name="Cornelius J.A."/>
            <person name="Dolby G.A."/>
            <person name="Edwards T."/>
            <person name="Henen B.T."/>
            <person name="Karl A.E."/>
            <person name="Murphy R.W."/>
            <person name="Kusumi K."/>
        </authorList>
    </citation>
    <scope>NUCLEOTIDE SEQUENCE [LARGE SCALE GENOMIC DNA]</scope>
</reference>
<name>A0A452H182_9SAUR</name>
<keyword evidence="2" id="KW-1185">Reference proteome</keyword>
<dbReference type="Proteomes" id="UP000291020">
    <property type="component" value="Unassembled WGS sequence"/>
</dbReference>
<organism evidence="1 2">
    <name type="scientific">Gopherus agassizii</name>
    <name type="common">Agassiz's desert tortoise</name>
    <dbReference type="NCBI Taxonomy" id="38772"/>
    <lineage>
        <taxon>Eukaryota</taxon>
        <taxon>Metazoa</taxon>
        <taxon>Chordata</taxon>
        <taxon>Craniata</taxon>
        <taxon>Vertebrata</taxon>
        <taxon>Euteleostomi</taxon>
        <taxon>Archelosauria</taxon>
        <taxon>Testudinata</taxon>
        <taxon>Testudines</taxon>
        <taxon>Cryptodira</taxon>
        <taxon>Durocryptodira</taxon>
        <taxon>Testudinoidea</taxon>
        <taxon>Testudinidae</taxon>
        <taxon>Gopherus</taxon>
    </lineage>
</organism>
<accession>A0A452H182</accession>
<reference evidence="1" key="3">
    <citation type="submission" date="2025-09" db="UniProtKB">
        <authorList>
            <consortium name="Ensembl"/>
        </authorList>
    </citation>
    <scope>IDENTIFICATION</scope>
</reference>
<dbReference type="Ensembl" id="ENSGAGT00000009453.1">
    <property type="protein sequence ID" value="ENSGAGP00000008212.1"/>
    <property type="gene ID" value="ENSGAGG00000006515.1"/>
</dbReference>
<evidence type="ECO:0000313" key="1">
    <source>
        <dbReference type="Ensembl" id="ENSGAGP00000008212.1"/>
    </source>
</evidence>
<sequence length="88" mass="9956">MGKSNSKLKPEVVEELTRKTYCKYSNPLTISVPASLPQLSRRPSPPSYLSASDFILRSLGVREVLLSPFTVGERRCRDDKMTFPRSHT</sequence>
<protein>
    <submittedName>
        <fullName evidence="1">Uncharacterized protein</fullName>
    </submittedName>
</protein>
<reference evidence="1" key="2">
    <citation type="submission" date="2025-08" db="UniProtKB">
        <authorList>
            <consortium name="Ensembl"/>
        </authorList>
    </citation>
    <scope>IDENTIFICATION</scope>
</reference>
<evidence type="ECO:0000313" key="2">
    <source>
        <dbReference type="Proteomes" id="UP000291020"/>
    </source>
</evidence>